<feature type="chain" id="PRO_5038077211" evidence="1">
    <location>
        <begin position="20"/>
        <end position="165"/>
    </location>
</feature>
<keyword evidence="2" id="KW-1185">Reference proteome</keyword>
<dbReference type="AlphaFoldDB" id="A0A914XJ54"/>
<proteinExistence type="predicted"/>
<protein>
    <submittedName>
        <fullName evidence="3">Uncharacterized protein</fullName>
    </submittedName>
</protein>
<dbReference type="WBParaSite" id="PSAMB.scaffold8323size6355.g31249.t1">
    <property type="protein sequence ID" value="PSAMB.scaffold8323size6355.g31249.t1"/>
    <property type="gene ID" value="PSAMB.scaffold8323size6355.g31249"/>
</dbReference>
<reference evidence="3" key="1">
    <citation type="submission" date="2022-11" db="UniProtKB">
        <authorList>
            <consortium name="WormBaseParasite"/>
        </authorList>
    </citation>
    <scope>IDENTIFICATION</scope>
</reference>
<evidence type="ECO:0000313" key="2">
    <source>
        <dbReference type="Proteomes" id="UP000887566"/>
    </source>
</evidence>
<dbReference type="Proteomes" id="UP000887566">
    <property type="component" value="Unplaced"/>
</dbReference>
<evidence type="ECO:0000256" key="1">
    <source>
        <dbReference type="SAM" id="SignalP"/>
    </source>
</evidence>
<name>A0A914XJ54_9BILA</name>
<evidence type="ECO:0000313" key="3">
    <source>
        <dbReference type="WBParaSite" id="PSAMB.scaffold8323size6355.g31249.t1"/>
    </source>
</evidence>
<sequence length="165" mass="19455">MLLHLVVVLLVMMVGASEALEATFDCFSAELEIYRCIYKPEQSKTLTQFRGHLRLYNIPKVTTILKRLKASGCIEESEWTNIQAWIKIKTPPKAYVAIFKNLSKAHKKIWREVANWDNPNGFDQEMLEKYEVVKDIHNYELENLPEDDLKEHQEWFGKYFDACRQ</sequence>
<keyword evidence="1" id="KW-0732">Signal</keyword>
<accession>A0A914XJ54</accession>
<organism evidence="2 3">
    <name type="scientific">Plectus sambesii</name>
    <dbReference type="NCBI Taxonomy" id="2011161"/>
    <lineage>
        <taxon>Eukaryota</taxon>
        <taxon>Metazoa</taxon>
        <taxon>Ecdysozoa</taxon>
        <taxon>Nematoda</taxon>
        <taxon>Chromadorea</taxon>
        <taxon>Plectida</taxon>
        <taxon>Plectina</taxon>
        <taxon>Plectoidea</taxon>
        <taxon>Plectidae</taxon>
        <taxon>Plectus</taxon>
    </lineage>
</organism>
<feature type="signal peptide" evidence="1">
    <location>
        <begin position="1"/>
        <end position="19"/>
    </location>
</feature>